<feature type="domain" description="Xylose isomerase-like TIM barrel" evidence="1">
    <location>
        <begin position="21"/>
        <end position="230"/>
    </location>
</feature>
<evidence type="ECO:0000259" key="1">
    <source>
        <dbReference type="Pfam" id="PF01261"/>
    </source>
</evidence>
<dbReference type="SUPFAM" id="SSF51658">
    <property type="entry name" value="Xylose isomerase-like"/>
    <property type="match status" value="1"/>
</dbReference>
<gene>
    <name evidence="2" type="ORF">DP106_00350</name>
</gene>
<name>A0A3A6QEF0_9EURY</name>
<comment type="caution">
    <text evidence="2">The sequence shown here is derived from an EMBL/GenBank/DDBJ whole genome shotgun (WGS) entry which is preliminary data.</text>
</comment>
<organism evidence="2 3">
    <name type="scientific">Halonotius pteroides</name>
    <dbReference type="NCBI Taxonomy" id="268735"/>
    <lineage>
        <taxon>Archaea</taxon>
        <taxon>Methanobacteriati</taxon>
        <taxon>Methanobacteriota</taxon>
        <taxon>Stenosarchaea group</taxon>
        <taxon>Halobacteria</taxon>
        <taxon>Halobacteriales</taxon>
        <taxon>Haloferacaceae</taxon>
        <taxon>Halonotius</taxon>
    </lineage>
</organism>
<sequence length="256" mass="26886">MDIGVSVGPYVDRIDALPDSFSFVELAIGEGERPLAVVDADQLADDLTAHGFGAVVHLPYRQPLATPVERIDMATQEYLAEVLETAAAIDATTAVAHPRTRGVGDDTLIQRMTQLSDRGAANDITVCFETLGYAGGLSLDRVGAAAAKADAAICLDVGYAYLEAGTDGIASFIASYGDLVEHLHVHGARHRGDTHISVGSGDVDYSSIGPLLHDVAPTTATIEVFTDNATYLTASAERFEAVYAEPGESTTDTEST</sequence>
<dbReference type="AlphaFoldDB" id="A0A3A6QEF0"/>
<dbReference type="GO" id="GO:0016853">
    <property type="term" value="F:isomerase activity"/>
    <property type="evidence" value="ECO:0007669"/>
    <property type="project" value="UniProtKB-KW"/>
</dbReference>
<reference evidence="2 3" key="1">
    <citation type="submission" date="2018-06" db="EMBL/GenBank/DDBJ databases">
        <title>Halonotius sp. F13-13 a new haloarchaeeon isolated from a solar saltern from Isla Cristina, Huelva, Spain.</title>
        <authorList>
            <person name="Duran-Viseras A."/>
            <person name="Sanchez-Porro C."/>
            <person name="Ventosa A."/>
        </authorList>
    </citation>
    <scope>NUCLEOTIDE SEQUENCE [LARGE SCALE GENOMIC DNA]</scope>
    <source>
        <strain evidence="2 3">CECT 7525</strain>
    </source>
</reference>
<dbReference type="InterPro" id="IPR036237">
    <property type="entry name" value="Xyl_isomerase-like_sf"/>
</dbReference>
<dbReference type="Pfam" id="PF01261">
    <property type="entry name" value="AP_endonuc_2"/>
    <property type="match status" value="1"/>
</dbReference>
<dbReference type="Gene3D" id="3.20.20.150">
    <property type="entry name" value="Divalent-metal-dependent TIM barrel enzymes"/>
    <property type="match status" value="1"/>
</dbReference>
<accession>A0A3A6QEF0</accession>
<proteinExistence type="predicted"/>
<protein>
    <submittedName>
        <fullName evidence="2">Sugar phosphate isomerase/epimerase</fullName>
    </submittedName>
</protein>
<keyword evidence="3" id="KW-1185">Reference proteome</keyword>
<evidence type="ECO:0000313" key="3">
    <source>
        <dbReference type="Proteomes" id="UP000281564"/>
    </source>
</evidence>
<dbReference type="InterPro" id="IPR013022">
    <property type="entry name" value="Xyl_isomerase-like_TIM-brl"/>
</dbReference>
<dbReference type="RefSeq" id="WP_120082522.1">
    <property type="nucleotide sequence ID" value="NZ_QMDW01000001.1"/>
</dbReference>
<evidence type="ECO:0000313" key="2">
    <source>
        <dbReference type="EMBL" id="RJX51802.1"/>
    </source>
</evidence>
<keyword evidence="2" id="KW-0413">Isomerase</keyword>
<dbReference type="OrthoDB" id="372143at2157"/>
<dbReference type="Proteomes" id="UP000281564">
    <property type="component" value="Unassembled WGS sequence"/>
</dbReference>
<dbReference type="EMBL" id="QMDW01000001">
    <property type="protein sequence ID" value="RJX51802.1"/>
    <property type="molecule type" value="Genomic_DNA"/>
</dbReference>